<name>A0A382FKP7_9ZZZZ</name>
<dbReference type="EMBL" id="UINC01050363">
    <property type="protein sequence ID" value="SVB63229.1"/>
    <property type="molecule type" value="Genomic_DNA"/>
</dbReference>
<protein>
    <submittedName>
        <fullName evidence="1">Uncharacterized protein</fullName>
    </submittedName>
</protein>
<accession>A0A382FKP7</accession>
<proteinExistence type="predicted"/>
<dbReference type="AlphaFoldDB" id="A0A382FKP7"/>
<sequence>MRSVFNAPQPDLFIQEAVDVVHNHYGFSCTAEDLYSERDQNFYIM</sequence>
<evidence type="ECO:0000313" key="1">
    <source>
        <dbReference type="EMBL" id="SVB63229.1"/>
    </source>
</evidence>
<gene>
    <name evidence="1" type="ORF">METZ01_LOCUS216083</name>
</gene>
<reference evidence="1" key="1">
    <citation type="submission" date="2018-05" db="EMBL/GenBank/DDBJ databases">
        <authorList>
            <person name="Lanie J.A."/>
            <person name="Ng W.-L."/>
            <person name="Kazmierczak K.M."/>
            <person name="Andrzejewski T.M."/>
            <person name="Davidsen T.M."/>
            <person name="Wayne K.J."/>
            <person name="Tettelin H."/>
            <person name="Glass J.I."/>
            <person name="Rusch D."/>
            <person name="Podicherti R."/>
            <person name="Tsui H.-C.T."/>
            <person name="Winkler M.E."/>
        </authorList>
    </citation>
    <scope>NUCLEOTIDE SEQUENCE</scope>
</reference>
<feature type="non-terminal residue" evidence="1">
    <location>
        <position position="45"/>
    </location>
</feature>
<organism evidence="1">
    <name type="scientific">marine metagenome</name>
    <dbReference type="NCBI Taxonomy" id="408172"/>
    <lineage>
        <taxon>unclassified sequences</taxon>
        <taxon>metagenomes</taxon>
        <taxon>ecological metagenomes</taxon>
    </lineage>
</organism>